<dbReference type="GeneID" id="27349566"/>
<reference evidence="2 3" key="1">
    <citation type="submission" date="2015-01" db="EMBL/GenBank/DDBJ databases">
        <title>The Genome Sequence of Cladophialophora immunda CBS83496.</title>
        <authorList>
            <consortium name="The Broad Institute Genomics Platform"/>
            <person name="Cuomo C."/>
            <person name="de Hoog S."/>
            <person name="Gorbushina A."/>
            <person name="Stielow B."/>
            <person name="Teixiera M."/>
            <person name="Abouelleil A."/>
            <person name="Chapman S.B."/>
            <person name="Priest M."/>
            <person name="Young S.K."/>
            <person name="Wortman J."/>
            <person name="Nusbaum C."/>
            <person name="Birren B."/>
        </authorList>
    </citation>
    <scope>NUCLEOTIDE SEQUENCE [LARGE SCALE GENOMIC DNA]</scope>
    <source>
        <strain evidence="2 3">CBS 83496</strain>
    </source>
</reference>
<protein>
    <submittedName>
        <fullName evidence="2">Uncharacterized protein</fullName>
    </submittedName>
</protein>
<evidence type="ECO:0000313" key="3">
    <source>
        <dbReference type="Proteomes" id="UP000054466"/>
    </source>
</evidence>
<feature type="region of interest" description="Disordered" evidence="1">
    <location>
        <begin position="28"/>
        <end position="56"/>
    </location>
</feature>
<dbReference type="VEuPathDB" id="FungiDB:PV07_10372"/>
<dbReference type="Proteomes" id="UP000054466">
    <property type="component" value="Unassembled WGS sequence"/>
</dbReference>
<accession>A0A0D2C2H4</accession>
<dbReference type="EMBL" id="KN847045">
    <property type="protein sequence ID" value="KIW24670.1"/>
    <property type="molecule type" value="Genomic_DNA"/>
</dbReference>
<proteinExistence type="predicted"/>
<evidence type="ECO:0000313" key="2">
    <source>
        <dbReference type="EMBL" id="KIW24670.1"/>
    </source>
</evidence>
<dbReference type="HOGENOM" id="CLU_161491_0_0_1"/>
<sequence>MSASTTTTTNTTEQILARTARLVGETSFIEPSHASPSVTSGSPSDHTRANNPAWWPTDHRRIPNYRQVRYHPEWHELSGNSLVADVFILVLFKGCGYLAMAERILRRLGFENNFFTSRIAGEW</sequence>
<keyword evidence="3" id="KW-1185">Reference proteome</keyword>
<name>A0A0D2C2H4_9EURO</name>
<dbReference type="OrthoDB" id="5201563at2759"/>
<gene>
    <name evidence="2" type="ORF">PV07_10372</name>
</gene>
<dbReference type="AlphaFoldDB" id="A0A0D2C2H4"/>
<feature type="compositionally biased region" description="Polar residues" evidence="1">
    <location>
        <begin position="34"/>
        <end position="44"/>
    </location>
</feature>
<organism evidence="2 3">
    <name type="scientific">Cladophialophora immunda</name>
    <dbReference type="NCBI Taxonomy" id="569365"/>
    <lineage>
        <taxon>Eukaryota</taxon>
        <taxon>Fungi</taxon>
        <taxon>Dikarya</taxon>
        <taxon>Ascomycota</taxon>
        <taxon>Pezizomycotina</taxon>
        <taxon>Eurotiomycetes</taxon>
        <taxon>Chaetothyriomycetidae</taxon>
        <taxon>Chaetothyriales</taxon>
        <taxon>Herpotrichiellaceae</taxon>
        <taxon>Cladophialophora</taxon>
    </lineage>
</organism>
<evidence type="ECO:0000256" key="1">
    <source>
        <dbReference type="SAM" id="MobiDB-lite"/>
    </source>
</evidence>
<dbReference type="RefSeq" id="XP_016244886.1">
    <property type="nucleotide sequence ID" value="XM_016397695.1"/>
</dbReference>